<gene>
    <name evidence="1" type="ORF">PENTCL1PPCAC_12597</name>
</gene>
<accession>A0AAV5T7M7</accession>
<comment type="caution">
    <text evidence="1">The sequence shown here is derived from an EMBL/GenBank/DDBJ whole genome shotgun (WGS) entry which is preliminary data.</text>
</comment>
<dbReference type="Proteomes" id="UP001432027">
    <property type="component" value="Unassembled WGS sequence"/>
</dbReference>
<reference evidence="1" key="1">
    <citation type="submission" date="2023-10" db="EMBL/GenBank/DDBJ databases">
        <title>Genome assembly of Pristionchus species.</title>
        <authorList>
            <person name="Yoshida K."/>
            <person name="Sommer R.J."/>
        </authorList>
    </citation>
    <scope>NUCLEOTIDE SEQUENCE</scope>
    <source>
        <strain evidence="1">RS0144</strain>
    </source>
</reference>
<feature type="non-terminal residue" evidence="1">
    <location>
        <position position="82"/>
    </location>
</feature>
<keyword evidence="2" id="KW-1185">Reference proteome</keyword>
<dbReference type="AlphaFoldDB" id="A0AAV5T7M7"/>
<evidence type="ECO:0000313" key="2">
    <source>
        <dbReference type="Proteomes" id="UP001432027"/>
    </source>
</evidence>
<evidence type="ECO:0000313" key="1">
    <source>
        <dbReference type="EMBL" id="GMS90422.1"/>
    </source>
</evidence>
<name>A0AAV5T7M7_9BILA</name>
<protein>
    <submittedName>
        <fullName evidence="1">Uncharacterized protein</fullName>
    </submittedName>
</protein>
<feature type="non-terminal residue" evidence="1">
    <location>
        <position position="1"/>
    </location>
</feature>
<dbReference type="EMBL" id="BTSX01000003">
    <property type="protein sequence ID" value="GMS90422.1"/>
    <property type="molecule type" value="Genomic_DNA"/>
</dbReference>
<proteinExistence type="predicted"/>
<organism evidence="1 2">
    <name type="scientific">Pristionchus entomophagus</name>
    <dbReference type="NCBI Taxonomy" id="358040"/>
    <lineage>
        <taxon>Eukaryota</taxon>
        <taxon>Metazoa</taxon>
        <taxon>Ecdysozoa</taxon>
        <taxon>Nematoda</taxon>
        <taxon>Chromadorea</taxon>
        <taxon>Rhabditida</taxon>
        <taxon>Rhabditina</taxon>
        <taxon>Diplogasteromorpha</taxon>
        <taxon>Diplogasteroidea</taxon>
        <taxon>Neodiplogasteridae</taxon>
        <taxon>Pristionchus</taxon>
    </lineage>
</organism>
<sequence>IFSSLKRVQMRFYHCELDESCAQFLLHLASSGSIAWLDCRANTISNPRDFLLGVGGSVKWIDIDYYGSCPHPEDYHAQTAGG</sequence>